<dbReference type="EMBL" id="LLXI01000783">
    <property type="protein sequence ID" value="PKY49779.1"/>
    <property type="molecule type" value="Genomic_DNA"/>
</dbReference>
<accession>A0A2I1GT27</accession>
<sequence length="312" mass="35086">MNLVQKNGKIPSWFTRLIAIPDLISHLPFSFGAVSPPPYFMSLQGSALDTINEHSQIKARNRYYWIAGLDGSDSMIFGRVFYTVDVHGTRIVYFPIELILLPIDPPYLLVKAALCMMCQLRMVLFKCLQLFHMPTRYSCVRVPELFLAAPGILSCTPTTVNVSSKLPTVTPTLNPDIHLCSHLHIYLYAKIHNTVASSPDSIGCGWIQRDEDNLILVSGSFLWINGPLSPQASELGFILQVLRLLPTNCSINFYSVHSYATLYENFSGSSPERHVRSPCYLLWMAIHEQIITSNLDCSFHTIAKVSTDPFLM</sequence>
<keyword evidence="2" id="KW-1185">Reference proteome</keyword>
<evidence type="ECO:0000313" key="2">
    <source>
        <dbReference type="Proteomes" id="UP000234323"/>
    </source>
</evidence>
<gene>
    <name evidence="1" type="ORF">RhiirA4_465896</name>
</gene>
<evidence type="ECO:0000313" key="1">
    <source>
        <dbReference type="EMBL" id="PKY49779.1"/>
    </source>
</evidence>
<dbReference type="Proteomes" id="UP000234323">
    <property type="component" value="Unassembled WGS sequence"/>
</dbReference>
<organism evidence="1 2">
    <name type="scientific">Rhizophagus irregularis</name>
    <dbReference type="NCBI Taxonomy" id="588596"/>
    <lineage>
        <taxon>Eukaryota</taxon>
        <taxon>Fungi</taxon>
        <taxon>Fungi incertae sedis</taxon>
        <taxon>Mucoromycota</taxon>
        <taxon>Glomeromycotina</taxon>
        <taxon>Glomeromycetes</taxon>
        <taxon>Glomerales</taxon>
        <taxon>Glomeraceae</taxon>
        <taxon>Rhizophagus</taxon>
    </lineage>
</organism>
<dbReference type="AlphaFoldDB" id="A0A2I1GT27"/>
<name>A0A2I1GT27_9GLOM</name>
<evidence type="ECO:0008006" key="3">
    <source>
        <dbReference type="Google" id="ProtNLM"/>
    </source>
</evidence>
<protein>
    <recommendedName>
        <fullName evidence="3">RNase H type-1 domain-containing protein</fullName>
    </recommendedName>
</protein>
<reference evidence="1 2" key="1">
    <citation type="submission" date="2015-10" db="EMBL/GenBank/DDBJ databases">
        <title>Genome analyses suggest a sexual origin of heterokaryosis in a supposedly ancient asexual fungus.</title>
        <authorList>
            <person name="Ropars J."/>
            <person name="Sedzielewska K."/>
            <person name="Noel J."/>
            <person name="Charron P."/>
            <person name="Farinelli L."/>
            <person name="Marton T."/>
            <person name="Kruger M."/>
            <person name="Pelin A."/>
            <person name="Brachmann A."/>
            <person name="Corradi N."/>
        </authorList>
    </citation>
    <scope>NUCLEOTIDE SEQUENCE [LARGE SCALE GENOMIC DNA]</scope>
    <source>
        <strain evidence="1 2">A4</strain>
    </source>
</reference>
<comment type="caution">
    <text evidence="1">The sequence shown here is derived from an EMBL/GenBank/DDBJ whole genome shotgun (WGS) entry which is preliminary data.</text>
</comment>
<proteinExistence type="predicted"/>
<dbReference type="VEuPathDB" id="FungiDB:FUN_002206"/>